<feature type="region of interest" description="Disordered" evidence="1">
    <location>
        <begin position="1"/>
        <end position="20"/>
    </location>
</feature>
<protein>
    <submittedName>
        <fullName evidence="2">Uncharacterized protein</fullName>
    </submittedName>
</protein>
<gene>
    <name evidence="2" type="ORF">JDW19_12835</name>
</gene>
<evidence type="ECO:0000313" key="2">
    <source>
        <dbReference type="EMBL" id="MBM0634003.1"/>
    </source>
</evidence>
<feature type="compositionally biased region" description="Polar residues" evidence="1">
    <location>
        <begin position="1"/>
        <end position="10"/>
    </location>
</feature>
<dbReference type="EMBL" id="JAEHFQ010000006">
    <property type="protein sequence ID" value="MBM0634003.1"/>
    <property type="molecule type" value="Genomic_DNA"/>
</dbReference>
<name>A0A8I1IT08_PAEPO</name>
<sequence>MKSQLQTTFSVPGYSKRSKRDRVLTPAVTPIRGRWKFLLRGHRLRHVVNRGRDRFIPYPQYDGDHVKRSGAKPRGGEWTAVHAI</sequence>
<organism evidence="2 3">
    <name type="scientific">Paenibacillus polymyxa</name>
    <name type="common">Bacillus polymyxa</name>
    <dbReference type="NCBI Taxonomy" id="1406"/>
    <lineage>
        <taxon>Bacteria</taxon>
        <taxon>Bacillati</taxon>
        <taxon>Bacillota</taxon>
        <taxon>Bacilli</taxon>
        <taxon>Bacillales</taxon>
        <taxon>Paenibacillaceae</taxon>
        <taxon>Paenibacillus</taxon>
    </lineage>
</organism>
<dbReference type="Proteomes" id="UP000650605">
    <property type="component" value="Unassembled WGS sequence"/>
</dbReference>
<dbReference type="AlphaFoldDB" id="A0A8I1IT08"/>
<evidence type="ECO:0000256" key="1">
    <source>
        <dbReference type="SAM" id="MobiDB-lite"/>
    </source>
</evidence>
<evidence type="ECO:0000313" key="3">
    <source>
        <dbReference type="Proteomes" id="UP000650605"/>
    </source>
</evidence>
<accession>A0A8I1IT08</accession>
<proteinExistence type="predicted"/>
<reference evidence="2" key="1">
    <citation type="submission" date="2020-12" db="EMBL/GenBank/DDBJ databases">
        <title>Paenibacillus polymyxa LMG 27872: a double-edged sword.</title>
        <authorList>
            <person name="Langendries S."/>
            <person name="Garcia Mendez S."/>
            <person name="Beirinckx S."/>
            <person name="Viaene T."/>
            <person name="Baeyen S."/>
            <person name="Goeminne G."/>
            <person name="Willems A."/>
            <person name="Debode J."/>
            <person name="Goormachtig S."/>
        </authorList>
    </citation>
    <scope>NUCLEOTIDE SEQUENCE</scope>
    <source>
        <strain evidence="2">LMG 27872</strain>
    </source>
</reference>
<comment type="caution">
    <text evidence="2">The sequence shown here is derived from an EMBL/GenBank/DDBJ whole genome shotgun (WGS) entry which is preliminary data.</text>
</comment>